<dbReference type="Proteomes" id="UP001139293">
    <property type="component" value="Unassembled WGS sequence"/>
</dbReference>
<dbReference type="RefSeq" id="WP_248948849.1">
    <property type="nucleotide sequence ID" value="NZ_JAKILB010000002.1"/>
</dbReference>
<sequence>MQARYYDPLIGRFYSNDPIGATGHDSVVHGFNRYAYGNNNPYKYKDPNGESPVCLTPLSALACLGVAAAGYGLYNFDDKTEDLKNSKLKEMEADRLRQETYINCVRSGGRDCGGIGSVEQELAKRRRKTLSDAAEAAEAAEAGCIVGTTCGGSIPGSTEENAVNGLVAIWQWITGNDESKEQKQPEAPKPEENRE</sequence>
<comment type="caution">
    <text evidence="2">The sequence shown here is derived from an EMBL/GenBank/DDBJ whole genome shotgun (WGS) entry which is preliminary data.</text>
</comment>
<dbReference type="PANTHER" id="PTHR32305:SF15">
    <property type="entry name" value="PROTEIN RHSA-RELATED"/>
    <property type="match status" value="1"/>
</dbReference>
<evidence type="ECO:0000256" key="1">
    <source>
        <dbReference type="SAM" id="MobiDB-lite"/>
    </source>
</evidence>
<feature type="region of interest" description="Disordered" evidence="1">
    <location>
        <begin position="175"/>
        <end position="195"/>
    </location>
</feature>
<protein>
    <submittedName>
        <fullName evidence="2">RHS repeat-associated core domain-containing protein</fullName>
    </submittedName>
</protein>
<dbReference type="InterPro" id="IPR050708">
    <property type="entry name" value="T6SS_VgrG/RHS"/>
</dbReference>
<organism evidence="2 3">
    <name type="scientific">Shewanella pneumatophori</name>
    <dbReference type="NCBI Taxonomy" id="314092"/>
    <lineage>
        <taxon>Bacteria</taxon>
        <taxon>Pseudomonadati</taxon>
        <taxon>Pseudomonadota</taxon>
        <taxon>Gammaproteobacteria</taxon>
        <taxon>Alteromonadales</taxon>
        <taxon>Shewanellaceae</taxon>
        <taxon>Shewanella</taxon>
    </lineage>
</organism>
<feature type="compositionally biased region" description="Basic and acidic residues" evidence="1">
    <location>
        <begin position="177"/>
        <end position="195"/>
    </location>
</feature>
<dbReference type="PANTHER" id="PTHR32305">
    <property type="match status" value="1"/>
</dbReference>
<proteinExistence type="predicted"/>
<keyword evidence="3" id="KW-1185">Reference proteome</keyword>
<dbReference type="AlphaFoldDB" id="A0A9X1ZA03"/>
<evidence type="ECO:0000313" key="3">
    <source>
        <dbReference type="Proteomes" id="UP001139293"/>
    </source>
</evidence>
<gene>
    <name evidence="2" type="ORF">L2740_04075</name>
</gene>
<dbReference type="NCBIfam" id="TIGR03696">
    <property type="entry name" value="Rhs_assc_core"/>
    <property type="match status" value="1"/>
</dbReference>
<dbReference type="Gene3D" id="2.180.10.10">
    <property type="entry name" value="RHS repeat-associated core"/>
    <property type="match status" value="1"/>
</dbReference>
<accession>A0A9X1ZA03</accession>
<evidence type="ECO:0000313" key="2">
    <source>
        <dbReference type="EMBL" id="MCL1137723.1"/>
    </source>
</evidence>
<dbReference type="EMBL" id="JAKILB010000002">
    <property type="protein sequence ID" value="MCL1137723.1"/>
    <property type="molecule type" value="Genomic_DNA"/>
</dbReference>
<dbReference type="InterPro" id="IPR022385">
    <property type="entry name" value="Rhs_assc_core"/>
</dbReference>
<reference evidence="2" key="1">
    <citation type="submission" date="2022-01" db="EMBL/GenBank/DDBJ databases">
        <title>Whole genome-based taxonomy of the Shewanellaceae.</title>
        <authorList>
            <person name="Martin-Rodriguez A.J."/>
        </authorList>
    </citation>
    <scope>NUCLEOTIDE SEQUENCE</scope>
    <source>
        <strain evidence="2">KCTC 23973</strain>
    </source>
</reference>
<name>A0A9X1ZA03_9GAMM</name>